<evidence type="ECO:0000259" key="1">
    <source>
        <dbReference type="Pfam" id="PF12080"/>
    </source>
</evidence>
<dbReference type="Pfam" id="PF21602">
    <property type="entry name" value="GldM_3rd"/>
    <property type="match status" value="1"/>
</dbReference>
<dbReference type="InterPro" id="IPR022720">
    <property type="entry name" value="Motility-assoc_prot_GldM_N"/>
</dbReference>
<dbReference type="InterPro" id="IPR048406">
    <property type="entry name" value="GldM_Ig-like-2"/>
</dbReference>
<organism evidence="5 6">
    <name type="scientific">Flavobacterium tibetense</name>
    <dbReference type="NCBI Taxonomy" id="2233533"/>
    <lineage>
        <taxon>Bacteria</taxon>
        <taxon>Pseudomonadati</taxon>
        <taxon>Bacteroidota</taxon>
        <taxon>Flavobacteriia</taxon>
        <taxon>Flavobacteriales</taxon>
        <taxon>Flavobacteriaceae</taxon>
        <taxon>Flavobacterium</taxon>
    </lineage>
</organism>
<dbReference type="EMBL" id="QLST01000002">
    <property type="protein sequence ID" value="RBA29451.1"/>
    <property type="molecule type" value="Genomic_DNA"/>
</dbReference>
<feature type="domain" description="Gliding motility-associated protein GldM first immunoglobulin-like" evidence="3">
    <location>
        <begin position="226"/>
        <end position="326"/>
    </location>
</feature>
<dbReference type="Pfam" id="PF12080">
    <property type="entry name" value="GldM_4th"/>
    <property type="match status" value="1"/>
</dbReference>
<name>A0A365P4J4_9FLAO</name>
<dbReference type="Pfam" id="PF12081">
    <property type="entry name" value="GldM_1st"/>
    <property type="match status" value="1"/>
</dbReference>
<feature type="domain" description="Gliding motility-associated protein GldM C-terminal" evidence="1">
    <location>
        <begin position="413"/>
        <end position="516"/>
    </location>
</feature>
<reference evidence="5 6" key="1">
    <citation type="submission" date="2018-06" db="EMBL/GenBank/DDBJ databases">
        <title>Flavobacterium tibetense sp. nov., isolated from a wetland YonghuCo on Tibetan Plateau.</title>
        <authorList>
            <person name="Xing P."/>
            <person name="Phurbu D."/>
            <person name="Lu H."/>
        </authorList>
    </citation>
    <scope>NUCLEOTIDE SEQUENCE [LARGE SCALE GENOMIC DNA]</scope>
    <source>
        <strain evidence="5 6">YH5</strain>
    </source>
</reference>
<proteinExistence type="predicted"/>
<sequence>MAGGNLTPRQKMINLMYLVFIAMLALNMSKEVLTAFGLMNEKFETANTNQSQSNQALLGQLETKASDEPDRYAEPFKKANQAKKISDEFYNYIGSLSKGIEGGFEKENGKLPFEAMDKSTIDELWFQGDGYSPKGKEIIAAFDKYKADLKALLGQGATFQPLLKEVETKFSTADIKDGEGVNKKYLDYHFKGFPAIATMAKLTALQNDVKNVESGVYNVLLGNTLKAAASFKNYNAIVIPEKSAFFAGEQFKGKVVLGRYDKSTVPTKVVVNGVEQDLAKNLVDGQVMLNFNTGSVGEHDITGKFTFMEEGKPVDIDIKGNYVVVPKPNSANISADKMNVVYRGVVNPMTISFAGISDDKVTANAQGLTKGSKTGQYNMSPGQGREVTINVTGKLPDGQTVADKKTFRIKDIPAPQGKIRGEMAAKGQKNGLEIASVTAVLEDFDFELGIDVTGFNIKVPGQPTIVVSGNKMDGRARAAISKATRGDIIIISEIKTKLRGSAIMLKKTAPCTFEIQ</sequence>
<gene>
    <name evidence="5" type="ORF">DPN68_02060</name>
</gene>
<evidence type="ECO:0000313" key="5">
    <source>
        <dbReference type="EMBL" id="RBA29451.1"/>
    </source>
</evidence>
<dbReference type="AlphaFoldDB" id="A0A365P4J4"/>
<comment type="caution">
    <text evidence="5">The sequence shown here is derived from an EMBL/GenBank/DDBJ whole genome shotgun (WGS) entry which is preliminary data.</text>
</comment>
<dbReference type="Pfam" id="PF21601">
    <property type="entry name" value="GldM_2nd"/>
    <property type="match status" value="1"/>
</dbReference>
<evidence type="ECO:0000259" key="4">
    <source>
        <dbReference type="Pfam" id="PF21602"/>
    </source>
</evidence>
<dbReference type="InterPro" id="IPR048405">
    <property type="entry name" value="GldM_Ig-like-1"/>
</dbReference>
<dbReference type="InterPro" id="IPR022719">
    <property type="entry name" value="Motility-assoc_prot_GldM_C"/>
</dbReference>
<dbReference type="Proteomes" id="UP000253319">
    <property type="component" value="Unassembled WGS sequence"/>
</dbReference>
<dbReference type="InterPro" id="IPR019859">
    <property type="entry name" value="Motility-assoc_prot_GldM"/>
</dbReference>
<feature type="domain" description="Gliding motility-associated protein GldM N-terminal" evidence="2">
    <location>
        <begin position="31"/>
        <end position="222"/>
    </location>
</feature>
<keyword evidence="6" id="KW-1185">Reference proteome</keyword>
<dbReference type="OrthoDB" id="1490890at2"/>
<dbReference type="NCBIfam" id="TIGR03517">
    <property type="entry name" value="GldM_gliding"/>
    <property type="match status" value="1"/>
</dbReference>
<evidence type="ECO:0000313" key="6">
    <source>
        <dbReference type="Proteomes" id="UP000253319"/>
    </source>
</evidence>
<feature type="domain" description="Gliding motility-associated protein GldM second immunoglobulin-like" evidence="4">
    <location>
        <begin position="330"/>
        <end position="410"/>
    </location>
</feature>
<evidence type="ECO:0000259" key="3">
    <source>
        <dbReference type="Pfam" id="PF21601"/>
    </source>
</evidence>
<accession>A0A365P4J4</accession>
<dbReference type="RefSeq" id="WP_113987934.1">
    <property type="nucleotide sequence ID" value="NZ_QLST01000002.1"/>
</dbReference>
<evidence type="ECO:0000259" key="2">
    <source>
        <dbReference type="Pfam" id="PF12081"/>
    </source>
</evidence>
<protein>
    <submittedName>
        <fullName evidence="5">Gliding motility protein GldM</fullName>
    </submittedName>
</protein>